<evidence type="ECO:0000256" key="3">
    <source>
        <dbReference type="SAM" id="MobiDB-lite"/>
    </source>
</evidence>
<dbReference type="EMBL" id="CACVKT020009075">
    <property type="protein sequence ID" value="CAC5420114.1"/>
    <property type="molecule type" value="Genomic_DNA"/>
</dbReference>
<reference evidence="5 6" key="1">
    <citation type="submission" date="2020-06" db="EMBL/GenBank/DDBJ databases">
        <authorList>
            <person name="Li R."/>
            <person name="Bekaert M."/>
        </authorList>
    </citation>
    <scope>NUCLEOTIDE SEQUENCE [LARGE SCALE GENOMIC DNA]</scope>
    <source>
        <strain evidence="6">wild</strain>
    </source>
</reference>
<feature type="compositionally biased region" description="Polar residues" evidence="3">
    <location>
        <begin position="1433"/>
        <end position="1451"/>
    </location>
</feature>
<feature type="region of interest" description="Disordered" evidence="3">
    <location>
        <begin position="361"/>
        <end position="391"/>
    </location>
</feature>
<dbReference type="Gene3D" id="2.30.29.30">
    <property type="entry name" value="Pleckstrin-homology domain (PH domain)/Phosphotyrosine-binding domain (PTB)"/>
    <property type="match status" value="1"/>
</dbReference>
<feature type="compositionally biased region" description="Basic and acidic residues" evidence="3">
    <location>
        <begin position="945"/>
        <end position="1036"/>
    </location>
</feature>
<feature type="domain" description="PH" evidence="4">
    <location>
        <begin position="1872"/>
        <end position="1975"/>
    </location>
</feature>
<dbReference type="CDD" id="cd10169">
    <property type="entry name" value="ASKHA_NBD_actin-like"/>
    <property type="match status" value="1"/>
</dbReference>
<feature type="compositionally biased region" description="Polar residues" evidence="3">
    <location>
        <begin position="141"/>
        <end position="187"/>
    </location>
</feature>
<feature type="compositionally biased region" description="Polar residues" evidence="3">
    <location>
        <begin position="679"/>
        <end position="689"/>
    </location>
</feature>
<comment type="function">
    <text evidence="1">Actins are highly conserved proteins that are involved in various types of cell motility and are ubiquitously expressed in all eukaryotic cells.</text>
</comment>
<feature type="compositionally biased region" description="Basic and acidic residues" evidence="3">
    <location>
        <begin position="1560"/>
        <end position="1575"/>
    </location>
</feature>
<dbReference type="Gene3D" id="3.90.640.10">
    <property type="entry name" value="Actin, Chain A, domain 4"/>
    <property type="match status" value="1"/>
</dbReference>
<feature type="compositionally biased region" description="Basic and acidic residues" evidence="3">
    <location>
        <begin position="315"/>
        <end position="326"/>
    </location>
</feature>
<feature type="region of interest" description="Disordered" evidence="3">
    <location>
        <begin position="1714"/>
        <end position="1755"/>
    </location>
</feature>
<feature type="compositionally biased region" description="Basic and acidic residues" evidence="3">
    <location>
        <begin position="635"/>
        <end position="648"/>
    </location>
</feature>
<feature type="compositionally biased region" description="Polar residues" evidence="3">
    <location>
        <begin position="606"/>
        <end position="616"/>
    </location>
</feature>
<organism evidence="5 6">
    <name type="scientific">Mytilus coruscus</name>
    <name type="common">Sea mussel</name>
    <dbReference type="NCBI Taxonomy" id="42192"/>
    <lineage>
        <taxon>Eukaryota</taxon>
        <taxon>Metazoa</taxon>
        <taxon>Spiralia</taxon>
        <taxon>Lophotrochozoa</taxon>
        <taxon>Mollusca</taxon>
        <taxon>Bivalvia</taxon>
        <taxon>Autobranchia</taxon>
        <taxon>Pteriomorphia</taxon>
        <taxon>Mytilida</taxon>
        <taxon>Mytiloidea</taxon>
        <taxon>Mytilidae</taxon>
        <taxon>Mytilinae</taxon>
        <taxon>Mytilus</taxon>
    </lineage>
</organism>
<feature type="compositionally biased region" description="Low complexity" evidence="3">
    <location>
        <begin position="361"/>
        <end position="379"/>
    </location>
</feature>
<dbReference type="SUPFAM" id="SSF53067">
    <property type="entry name" value="Actin-like ATPase domain"/>
    <property type="match status" value="2"/>
</dbReference>
<feature type="compositionally biased region" description="Basic residues" evidence="3">
    <location>
        <begin position="1739"/>
        <end position="1750"/>
    </location>
</feature>
<feature type="compositionally biased region" description="Basic and acidic residues" evidence="3">
    <location>
        <begin position="1604"/>
        <end position="1651"/>
    </location>
</feature>
<feature type="region of interest" description="Disordered" evidence="3">
    <location>
        <begin position="1546"/>
        <end position="1685"/>
    </location>
</feature>
<dbReference type="SUPFAM" id="SSF50729">
    <property type="entry name" value="PH domain-like"/>
    <property type="match status" value="1"/>
</dbReference>
<feature type="compositionally biased region" description="Polar residues" evidence="3">
    <location>
        <begin position="703"/>
        <end position="716"/>
    </location>
</feature>
<feature type="compositionally biased region" description="Basic and acidic residues" evidence="3">
    <location>
        <begin position="70"/>
        <end position="80"/>
    </location>
</feature>
<feature type="compositionally biased region" description="Polar residues" evidence="3">
    <location>
        <begin position="92"/>
        <end position="106"/>
    </location>
</feature>
<feature type="region of interest" description="Disordered" evidence="3">
    <location>
        <begin position="667"/>
        <end position="716"/>
    </location>
</feature>
<feature type="compositionally biased region" description="Polar residues" evidence="3">
    <location>
        <begin position="1546"/>
        <end position="1559"/>
    </location>
</feature>
<feature type="region of interest" description="Disordered" evidence="3">
    <location>
        <begin position="1432"/>
        <end position="1451"/>
    </location>
</feature>
<feature type="region of interest" description="Disordered" evidence="3">
    <location>
        <begin position="863"/>
        <end position="1038"/>
    </location>
</feature>
<feature type="region of interest" description="Disordered" evidence="3">
    <location>
        <begin position="1783"/>
        <end position="1821"/>
    </location>
</feature>
<dbReference type="InterPro" id="IPR011993">
    <property type="entry name" value="PH-like_dom_sf"/>
</dbReference>
<feature type="region of interest" description="Disordered" evidence="3">
    <location>
        <begin position="35"/>
        <end position="187"/>
    </location>
</feature>
<comment type="similarity">
    <text evidence="2">Belongs to the actin family.</text>
</comment>
<feature type="compositionally biased region" description="Basic and acidic residues" evidence="3">
    <location>
        <begin position="1783"/>
        <end position="1792"/>
    </location>
</feature>
<accession>A0A6J8EHL4</accession>
<dbReference type="PROSITE" id="PS50003">
    <property type="entry name" value="PH_DOMAIN"/>
    <property type="match status" value="1"/>
</dbReference>
<gene>
    <name evidence="5" type="ORF">MCOR_52379</name>
</gene>
<dbReference type="SMART" id="SM00268">
    <property type="entry name" value="ACTIN"/>
    <property type="match status" value="1"/>
</dbReference>
<feature type="region of interest" description="Disordered" evidence="3">
    <location>
        <begin position="293"/>
        <end position="326"/>
    </location>
</feature>
<sequence>MASTYSSIATHMWPPPSSETATRLQRLQELEQMRKQRQLASGLISNEPTDAGTRLSRRQQISGSIGIRNKLIDNHEERRKSFQGRRTLTEGRGSNTLSMSQGSLSSRYGGARPKNLELSSSLNKTDSSQQLEDYGGRERSSSLTNTDESLSSPLLRSQSETEILSNQSDSFNNATEGYGNNTNFNTHFSESAANTSVSEDEDDIESFRRSLLGIQSLANVQEKDEPVLHRSLPIYTRKSSNIDSSKLLIHRSEVKDENFSARKSTPVSNAASHQRVQNMVSESMKRLDSLFDTTPSSDYKRNTIPRNHSNVNIGSEHELQPKKNSEIKQYNTDEINDIVSTTPESNELGGTEDVESKINLSESNNMESSVSSSEILSSSDHSERNLKSSTEMTTNEEILKNHITTDSDRLNIVTESHVGAKINGSFSTNTQSENTESLHNFGHEVDTNSVDHTHSPYSMQKEEEDDLLDASNVGYFEMETKQYNESENSFNHETDISSDFPQFTNAADFLNYDNDERNTSESERISNYGQIQAMDKILSRTYGNSDESYHSRYRTLPYSRKEQSIPLYNKYENENSNVRKTSLGPTGISQDALSRINDLFGKKTETTMFSNSQSTVPRRRARDTLTGSRTSISRSRSDAGESGYEGRRATLLSRNSDGKKVYVSGSNYSSVNSEEKQQPFRQSVLSKYSRTQDHNESKIEGIQSRSRNYSSSGIQTSLSDSTFQYTRSRSVDLDNMKSNSEYLNTDTNYIKDYMKESDDSGVSFEISKIMGEISSEFLTNDENDIHYSNETLTPDTIIDGDLSNVQSEGDNCDTLEEEVTFSSSCQVEVGQVLVCDNTQVKEHGNDNVMDKTITDENMVLSGDQENHTDADFDTKSPNQNQKGDEETIDENICKDTEKMSSDETDNKSMTNNTSLTNSKKKKNKKKVKKGNNSDTTKLIVSHPSELFKKTKKDVKTNQEKVKESKQMETKSKEKIDNKDRKQVTSNKKENKTDFSKSSEKVKKASMKDVGNKDKKKEEKIPSENIEKSDSVDESPKSRSKLKNLFDTIFHPFDHKSEASPVSSVILDDNRSQSSGEKTPVADDWEIISDPLSDLNVIHEDNYASFENEDIITGTDSKKRKISDELSGMSTDNYETASDNTISGGSEYEEFYEALPTELFGGAWKDNEIQNETERKEQFVYVCAASKVRMKRKKAPPVDKQRVENVNQWIENNLYPSEKYPQQGEKVAKKKFVDMDSNQFGQNDESMNTRENLESMNERENLSKGMPNYCVDISSQQVMKTQSKDMVFEKNEEEQLSNPITIEKTDNIDEKTKVFKTETFSENNVRSCEKEEVHVDPKLLESVPLDLKASDRGFTDTLVNALREKLCQSCQGVLIDVLKQTYFTRYEQIAEIHLQSPLTTQPSSNVDTRSIDEKDHTKISKTTSVVENNHSKMCKTSSVNGNDYSEMSKTTSVDGKDHSKIIKKETTSLKKIQKPKKLEVTDLLYEKTNKENLSSSDSLLATGPGNTVYDNTEAIENNGMQKLKRLSSPKKSPPCEKAIILAKNDNFKGTQSKTSPNNHTAEIKTKGKMVSSDKSKTNGKVLPKSEPRLCQQNPKHVKTKQGVAKVDEEGKHPTSGEDEEYKLPHLKDNPFIKKDKLGKSNSEHNQKSENSTKKFMIKRSMSLNIDSSKVDSHSSSKSLSPVKKTSEITGASEFAKTEDIINGKEKNEIETLVNETYKKKTETGKELESKNNDSPIRKASFSKKHSPKSPKKPSMFDHLNFAKEVCGNIGEPDNIDKKLSETENSLKTKEPPELNKIPLRSKTPPRKKKFSPFGDVIDDRDLSPEEAHGVPIDDDEIAPHRINLINWDPTKLLNVLYTVKLEKDTTEDISHQFVNMEGLMEKLPMNKKKATLLKTWKRRFFRAKDGWLHYYEGLLEDQTSNRDKPSDSVQLMGGKIEDLGNRVLGVDDGRGRFLMVRCPTEKEYGQWNYVFSTTSRKESNNYRHRKWRDTCGVMGAQPCLPQMFFPSVVARHKMTQELVIGIDAYKPEIRKNSTLIKLVEPSNKVDKDHVRPFAIDMEMMSAVFDYIFKGLKADSAKYWIMLSTPYKLGDAAMSSLMKILTDRFNTKGVCMVMQSLLALYSYNATSGIIVDIGERMEILPIFDGVLIEGGVSRQSYGGQKIADSLNSSLVEHKYNFVTPVDKLLVRYVMEQSCYVCENYKDMKSKCDKDSDNYKATVYLNNFDLPEDAHMSVTHDISCFKSAEGFFNTDLWGMDYPCVHKLIYQAIQSCPMDNRKHMYRAIYLSGGVTMLPGFSERLQAELKKLAPPSVLVEVHASPQRYYSAFIGAGTLLSNLAISEQIFISSEEWKKDGAATFRRWKAS</sequence>
<evidence type="ECO:0000313" key="5">
    <source>
        <dbReference type="EMBL" id="CAC5420114.1"/>
    </source>
</evidence>
<dbReference type="Proteomes" id="UP000507470">
    <property type="component" value="Unassembled WGS sequence"/>
</dbReference>
<evidence type="ECO:0000256" key="1">
    <source>
        <dbReference type="ARBA" id="ARBA00003520"/>
    </source>
</evidence>
<protein>
    <recommendedName>
        <fullName evidence="4">PH domain-containing protein</fullName>
    </recommendedName>
</protein>
<feature type="compositionally biased region" description="Basic and acidic residues" evidence="3">
    <location>
        <begin position="864"/>
        <end position="874"/>
    </location>
</feature>
<feature type="region of interest" description="Disordered" evidence="3">
    <location>
        <begin position="1052"/>
        <end position="1078"/>
    </location>
</feature>
<dbReference type="PANTHER" id="PTHR11937">
    <property type="entry name" value="ACTIN"/>
    <property type="match status" value="1"/>
</dbReference>
<dbReference type="OrthoDB" id="337660at2759"/>
<dbReference type="InterPro" id="IPR043129">
    <property type="entry name" value="ATPase_NBD"/>
</dbReference>
<evidence type="ECO:0000256" key="2">
    <source>
        <dbReference type="RuleBase" id="RU000487"/>
    </source>
</evidence>
<keyword evidence="6" id="KW-1185">Reference proteome</keyword>
<evidence type="ECO:0000259" key="4">
    <source>
        <dbReference type="PROSITE" id="PS50003"/>
    </source>
</evidence>
<dbReference type="InterPro" id="IPR001849">
    <property type="entry name" value="PH_domain"/>
</dbReference>
<dbReference type="Gene3D" id="3.30.420.40">
    <property type="match status" value="2"/>
</dbReference>
<feature type="region of interest" description="Disordered" evidence="3">
    <location>
        <begin position="604"/>
        <end position="652"/>
    </location>
</feature>
<feature type="compositionally biased region" description="Basic and acidic residues" evidence="3">
    <location>
        <begin position="690"/>
        <end position="699"/>
    </location>
</feature>
<feature type="compositionally biased region" description="Polar residues" evidence="3">
    <location>
        <begin position="117"/>
        <end position="131"/>
    </location>
</feature>
<evidence type="ECO:0000313" key="6">
    <source>
        <dbReference type="Proteomes" id="UP000507470"/>
    </source>
</evidence>
<feature type="compositionally biased region" description="Low complexity" evidence="3">
    <location>
        <begin position="907"/>
        <end position="917"/>
    </location>
</feature>
<dbReference type="Pfam" id="PF00022">
    <property type="entry name" value="Actin"/>
    <property type="match status" value="1"/>
</dbReference>
<feature type="compositionally biased region" description="Basic and acidic residues" evidence="3">
    <location>
        <begin position="1715"/>
        <end position="1730"/>
    </location>
</feature>
<feature type="compositionally biased region" description="Basic and acidic residues" evidence="3">
    <location>
        <begin position="891"/>
        <end position="906"/>
    </location>
</feature>
<dbReference type="InterPro" id="IPR004000">
    <property type="entry name" value="Actin"/>
</dbReference>
<feature type="compositionally biased region" description="Basic residues" evidence="3">
    <location>
        <begin position="918"/>
        <end position="929"/>
    </location>
</feature>
<feature type="compositionally biased region" description="Polar residues" evidence="3">
    <location>
        <begin position="304"/>
        <end position="313"/>
    </location>
</feature>
<name>A0A6J8EHL4_MYTCO</name>
<proteinExistence type="inferred from homology"/>